<reference evidence="1 2" key="1">
    <citation type="submission" date="2011-06" db="EMBL/GenBank/DDBJ databases">
        <title>The Genome Sequence of Fusarium oxysporum FOSC 3-a.</title>
        <authorList>
            <consortium name="The Broad Institute Genome Sequencing Platform"/>
            <person name="Ma L.-J."/>
            <person name="Gale L.R."/>
            <person name="Schwartz D.C."/>
            <person name="Zhou S."/>
            <person name="Corby-Kistler H."/>
            <person name="Young S.K."/>
            <person name="Zeng Q."/>
            <person name="Gargeya S."/>
            <person name="Fitzgerald M."/>
            <person name="Haas B."/>
            <person name="Abouelleil A."/>
            <person name="Alvarado L."/>
            <person name="Arachchi H.M."/>
            <person name="Berlin A."/>
            <person name="Brown A."/>
            <person name="Chapman S.B."/>
            <person name="Chen Z."/>
            <person name="Dunbar C."/>
            <person name="Freedman E."/>
            <person name="Gearin G."/>
            <person name="Gellesch M."/>
            <person name="Goldberg J."/>
            <person name="Griggs A."/>
            <person name="Gujja S."/>
            <person name="Heiman D."/>
            <person name="Howarth C."/>
            <person name="Larson L."/>
            <person name="Lui A."/>
            <person name="MacDonald P.J.P."/>
            <person name="Mehta T."/>
            <person name="Montmayeur A."/>
            <person name="Murphy C."/>
            <person name="Neiman D."/>
            <person name="Pearson M."/>
            <person name="Priest M."/>
            <person name="Roberts A."/>
            <person name="Saif S."/>
            <person name="Shea T."/>
            <person name="Shenoy N."/>
            <person name="Sisk P."/>
            <person name="Stolte C."/>
            <person name="Sykes S."/>
            <person name="Wortman J."/>
            <person name="Nusbaum C."/>
            <person name="Birren B."/>
        </authorList>
    </citation>
    <scope>NUCLEOTIDE SEQUENCE [LARGE SCALE GENOMIC DNA]</scope>
    <source>
        <strain evidence="2">FOSC 3-a</strain>
    </source>
</reference>
<evidence type="ECO:0000313" key="2">
    <source>
        <dbReference type="Proteomes" id="UP000030753"/>
    </source>
</evidence>
<organism evidence="1 2">
    <name type="scientific">Fusarium oxysporum NRRL 32931</name>
    <dbReference type="NCBI Taxonomy" id="660029"/>
    <lineage>
        <taxon>Eukaryota</taxon>
        <taxon>Fungi</taxon>
        <taxon>Dikarya</taxon>
        <taxon>Ascomycota</taxon>
        <taxon>Pezizomycotina</taxon>
        <taxon>Sordariomycetes</taxon>
        <taxon>Hypocreomycetidae</taxon>
        <taxon>Hypocreales</taxon>
        <taxon>Nectriaceae</taxon>
        <taxon>Fusarium</taxon>
        <taxon>Fusarium oxysporum species complex</taxon>
    </lineage>
</organism>
<gene>
    <name evidence="1" type="ORF">FOYG_06725</name>
</gene>
<name>W9IF70_FUSOX</name>
<sequence>MSVSGFLNSSEEYSVCSMDLNLSYRDSVSS</sequence>
<proteinExistence type="predicted"/>
<dbReference type="Proteomes" id="UP000030753">
    <property type="component" value="Unassembled WGS sequence"/>
</dbReference>
<evidence type="ECO:0000313" key="1">
    <source>
        <dbReference type="EMBL" id="EWY93568.1"/>
    </source>
</evidence>
<protein>
    <submittedName>
        <fullName evidence="1">Uncharacterized protein</fullName>
    </submittedName>
</protein>
<dbReference type="EMBL" id="JH717842">
    <property type="protein sequence ID" value="EWY93568.1"/>
    <property type="molecule type" value="Genomic_DNA"/>
</dbReference>
<accession>W9IF70</accession>
<dbReference type="HOGENOM" id="CLU_3406386_0_0_1"/>
<dbReference type="AlphaFoldDB" id="W9IF70"/>